<evidence type="ECO:0000256" key="2">
    <source>
        <dbReference type="SAM" id="Phobius"/>
    </source>
</evidence>
<comment type="caution">
    <text evidence="3">The sequence shown here is derived from an EMBL/GenBank/DDBJ whole genome shotgun (WGS) entry which is preliminary data.</text>
</comment>
<feature type="coiled-coil region" evidence="1">
    <location>
        <begin position="97"/>
        <end position="144"/>
    </location>
</feature>
<dbReference type="Proteomes" id="UP000054858">
    <property type="component" value="Unassembled WGS sequence"/>
</dbReference>
<keyword evidence="1" id="KW-0175">Coiled coil</keyword>
<feature type="transmembrane region" description="Helical" evidence="2">
    <location>
        <begin position="61"/>
        <end position="81"/>
    </location>
</feature>
<dbReference type="EMBL" id="LNYP01000006">
    <property type="protein sequence ID" value="KTD43880.1"/>
    <property type="molecule type" value="Genomic_DNA"/>
</dbReference>
<evidence type="ECO:0000256" key="1">
    <source>
        <dbReference type="SAM" id="Coils"/>
    </source>
</evidence>
<accession>A0A0W0XH77</accession>
<sequence>MDNTRSSIPIILLITLGVIGAAVGYYFWEAYLLTHYLGGYDQYGLPVQRSYPGFHFFFHAWPLWFFPMIVILAIMIFLQWLRMAKVRREKQILTKILADKTLIIEELHEELHALKTKLDKVRDNSLLEEKYEQLEDELFSLEEDYERSLNFIEKLLEKVPYTQDSQSK</sequence>
<evidence type="ECO:0000313" key="3">
    <source>
        <dbReference type="EMBL" id="KTD43880.1"/>
    </source>
</evidence>
<keyword evidence="2" id="KW-0472">Membrane</keyword>
<feature type="transmembrane region" description="Helical" evidence="2">
    <location>
        <begin position="7"/>
        <end position="28"/>
    </location>
</feature>
<evidence type="ECO:0000313" key="4">
    <source>
        <dbReference type="Proteomes" id="UP000054858"/>
    </source>
</evidence>
<dbReference type="AlphaFoldDB" id="A0A0W0XH77"/>
<name>A0A0W0XH77_9GAMM</name>
<evidence type="ECO:0008006" key="5">
    <source>
        <dbReference type="Google" id="ProtNLM"/>
    </source>
</evidence>
<gene>
    <name evidence="3" type="ORF">Loak_0430</name>
</gene>
<keyword evidence="2" id="KW-0812">Transmembrane</keyword>
<keyword evidence="2" id="KW-1133">Transmembrane helix</keyword>
<organism evidence="3 4">
    <name type="scientific">Legionella oakridgensis</name>
    <dbReference type="NCBI Taxonomy" id="29423"/>
    <lineage>
        <taxon>Bacteria</taxon>
        <taxon>Pseudomonadati</taxon>
        <taxon>Pseudomonadota</taxon>
        <taxon>Gammaproteobacteria</taxon>
        <taxon>Legionellales</taxon>
        <taxon>Legionellaceae</taxon>
        <taxon>Legionella</taxon>
    </lineage>
</organism>
<protein>
    <recommendedName>
        <fullName evidence="5">Transmembrane protein</fullName>
    </recommendedName>
</protein>
<dbReference type="PATRIC" id="fig|29423.5.peg.445"/>
<proteinExistence type="predicted"/>
<reference evidence="3 4" key="1">
    <citation type="submission" date="2015-11" db="EMBL/GenBank/DDBJ databases">
        <title>Genomic analysis of 38 Legionella species identifies large and diverse effector repertoires.</title>
        <authorList>
            <person name="Burstein D."/>
            <person name="Amaro F."/>
            <person name="Zusman T."/>
            <person name="Lifshitz Z."/>
            <person name="Cohen O."/>
            <person name="Gilbert J.A."/>
            <person name="Pupko T."/>
            <person name="Shuman H.A."/>
            <person name="Segal G."/>
        </authorList>
    </citation>
    <scope>NUCLEOTIDE SEQUENCE [LARGE SCALE GENOMIC DNA]</scope>
    <source>
        <strain evidence="3 4">Oak Ridge-10</strain>
    </source>
</reference>
<dbReference type="RefSeq" id="WP_025385005.1">
    <property type="nucleotide sequence ID" value="NZ_LCUA01000006.1"/>
</dbReference>